<organism evidence="1 2">
    <name type="scientific">Oryza sativa subsp. indica</name>
    <name type="common">Rice</name>
    <dbReference type="NCBI Taxonomy" id="39946"/>
    <lineage>
        <taxon>Eukaryota</taxon>
        <taxon>Viridiplantae</taxon>
        <taxon>Streptophyta</taxon>
        <taxon>Embryophyta</taxon>
        <taxon>Tracheophyta</taxon>
        <taxon>Spermatophyta</taxon>
        <taxon>Magnoliopsida</taxon>
        <taxon>Liliopsida</taxon>
        <taxon>Poales</taxon>
        <taxon>Poaceae</taxon>
        <taxon>BOP clade</taxon>
        <taxon>Oryzoideae</taxon>
        <taxon>Oryzeae</taxon>
        <taxon>Oryzinae</taxon>
        <taxon>Oryza</taxon>
        <taxon>Oryza sativa</taxon>
    </lineage>
</organism>
<dbReference type="Proteomes" id="UP000007015">
    <property type="component" value="Chromosome 7"/>
</dbReference>
<protein>
    <submittedName>
        <fullName evidence="1">Uncharacterized protein</fullName>
    </submittedName>
</protein>
<name>A2YIE0_ORYSI</name>
<evidence type="ECO:0000313" key="1">
    <source>
        <dbReference type="EMBL" id="EAZ02851.1"/>
    </source>
</evidence>
<evidence type="ECO:0000313" key="2">
    <source>
        <dbReference type="Proteomes" id="UP000007015"/>
    </source>
</evidence>
<dbReference type="EMBL" id="CM000132">
    <property type="protein sequence ID" value="EAZ02851.1"/>
    <property type="molecule type" value="Genomic_DNA"/>
</dbReference>
<gene>
    <name evidence="1" type="ORF">OsI_24981</name>
</gene>
<reference evidence="1 2" key="1">
    <citation type="journal article" date="2005" name="PLoS Biol.">
        <title>The genomes of Oryza sativa: a history of duplications.</title>
        <authorList>
            <person name="Yu J."/>
            <person name="Wang J."/>
            <person name="Lin W."/>
            <person name="Li S."/>
            <person name="Li H."/>
            <person name="Zhou J."/>
            <person name="Ni P."/>
            <person name="Dong W."/>
            <person name="Hu S."/>
            <person name="Zeng C."/>
            <person name="Zhang J."/>
            <person name="Zhang Y."/>
            <person name="Li R."/>
            <person name="Xu Z."/>
            <person name="Li S."/>
            <person name="Li X."/>
            <person name="Zheng H."/>
            <person name="Cong L."/>
            <person name="Lin L."/>
            <person name="Yin J."/>
            <person name="Geng J."/>
            <person name="Li G."/>
            <person name="Shi J."/>
            <person name="Liu J."/>
            <person name="Lv H."/>
            <person name="Li J."/>
            <person name="Wang J."/>
            <person name="Deng Y."/>
            <person name="Ran L."/>
            <person name="Shi X."/>
            <person name="Wang X."/>
            <person name="Wu Q."/>
            <person name="Li C."/>
            <person name="Ren X."/>
            <person name="Wang J."/>
            <person name="Wang X."/>
            <person name="Li D."/>
            <person name="Liu D."/>
            <person name="Zhang X."/>
            <person name="Ji Z."/>
            <person name="Zhao W."/>
            <person name="Sun Y."/>
            <person name="Zhang Z."/>
            <person name="Bao J."/>
            <person name="Han Y."/>
            <person name="Dong L."/>
            <person name="Ji J."/>
            <person name="Chen P."/>
            <person name="Wu S."/>
            <person name="Liu J."/>
            <person name="Xiao Y."/>
            <person name="Bu D."/>
            <person name="Tan J."/>
            <person name="Yang L."/>
            <person name="Ye C."/>
            <person name="Zhang J."/>
            <person name="Xu J."/>
            <person name="Zhou Y."/>
            <person name="Yu Y."/>
            <person name="Zhang B."/>
            <person name="Zhuang S."/>
            <person name="Wei H."/>
            <person name="Liu B."/>
            <person name="Lei M."/>
            <person name="Yu H."/>
            <person name="Li Y."/>
            <person name="Xu H."/>
            <person name="Wei S."/>
            <person name="He X."/>
            <person name="Fang L."/>
            <person name="Zhang Z."/>
            <person name="Zhang Y."/>
            <person name="Huang X."/>
            <person name="Su Z."/>
            <person name="Tong W."/>
            <person name="Li J."/>
            <person name="Tong Z."/>
            <person name="Li S."/>
            <person name="Ye J."/>
            <person name="Wang L."/>
            <person name="Fang L."/>
            <person name="Lei T."/>
            <person name="Chen C."/>
            <person name="Chen H."/>
            <person name="Xu Z."/>
            <person name="Li H."/>
            <person name="Huang H."/>
            <person name="Zhang F."/>
            <person name="Xu H."/>
            <person name="Li N."/>
            <person name="Zhao C."/>
            <person name="Li S."/>
            <person name="Dong L."/>
            <person name="Huang Y."/>
            <person name="Li L."/>
            <person name="Xi Y."/>
            <person name="Qi Q."/>
            <person name="Li W."/>
            <person name="Zhang B."/>
            <person name="Hu W."/>
            <person name="Zhang Y."/>
            <person name="Tian X."/>
            <person name="Jiao Y."/>
            <person name="Liang X."/>
            <person name="Jin J."/>
            <person name="Gao L."/>
            <person name="Zheng W."/>
            <person name="Hao B."/>
            <person name="Liu S."/>
            <person name="Wang W."/>
            <person name="Yuan L."/>
            <person name="Cao M."/>
            <person name="McDermott J."/>
            <person name="Samudrala R."/>
            <person name="Wang J."/>
            <person name="Wong G.K."/>
            <person name="Yang H."/>
        </authorList>
    </citation>
    <scope>NUCLEOTIDE SEQUENCE [LARGE SCALE GENOMIC DNA]</scope>
    <source>
        <strain evidence="2">cv. 93-11</strain>
    </source>
</reference>
<accession>A2YIE0</accession>
<sequence length="96" mass="10319">MANFGASLLTLTPISNGNSTVLKTMRIEPKQTVVAGFCPLTSVDALASADGYKVAKKCIFARKITVVLSRLQEFGLRMLHCTIDPQRLHAGIMPGS</sequence>
<keyword evidence="2" id="KW-1185">Reference proteome</keyword>
<dbReference type="Gramene" id="BGIOSGA024783-TA">
    <property type="protein sequence ID" value="BGIOSGA024783-PA"/>
    <property type="gene ID" value="BGIOSGA024783"/>
</dbReference>
<proteinExistence type="predicted"/>
<dbReference type="AlphaFoldDB" id="A2YIE0"/>
<dbReference type="HOGENOM" id="CLU_2363459_0_0_1"/>